<protein>
    <submittedName>
        <fullName evidence="1">Uncharacterized protein</fullName>
    </submittedName>
</protein>
<name>A0A0R1KI21_9LACO</name>
<dbReference type="PATRIC" id="fig|1423788.3.peg.1899"/>
<comment type="caution">
    <text evidence="1">The sequence shown here is derived from an EMBL/GenBank/DDBJ whole genome shotgun (WGS) entry which is preliminary data.</text>
</comment>
<proteinExistence type="predicted"/>
<reference evidence="1 2" key="1">
    <citation type="journal article" date="2015" name="Genome Announc.">
        <title>Expanding the biotechnology potential of lactobacilli through comparative genomics of 213 strains and associated genera.</title>
        <authorList>
            <person name="Sun Z."/>
            <person name="Harris H.M."/>
            <person name="McCann A."/>
            <person name="Guo C."/>
            <person name="Argimon S."/>
            <person name="Zhang W."/>
            <person name="Yang X."/>
            <person name="Jeffery I.B."/>
            <person name="Cooney J.C."/>
            <person name="Kagawa T.F."/>
            <person name="Liu W."/>
            <person name="Song Y."/>
            <person name="Salvetti E."/>
            <person name="Wrobel A."/>
            <person name="Rasinkangas P."/>
            <person name="Parkhill J."/>
            <person name="Rea M.C."/>
            <person name="O'Sullivan O."/>
            <person name="Ritari J."/>
            <person name="Douillard F.P."/>
            <person name="Paul Ross R."/>
            <person name="Yang R."/>
            <person name="Briner A.E."/>
            <person name="Felis G.E."/>
            <person name="de Vos W.M."/>
            <person name="Barrangou R."/>
            <person name="Klaenhammer T.R."/>
            <person name="Caufield P.W."/>
            <person name="Cui Y."/>
            <person name="Zhang H."/>
            <person name="O'Toole P.W."/>
        </authorList>
    </citation>
    <scope>NUCLEOTIDE SEQUENCE [LARGE SCALE GENOMIC DNA]</scope>
    <source>
        <strain evidence="1 2">DSM 19674</strain>
    </source>
</reference>
<evidence type="ECO:0000313" key="1">
    <source>
        <dbReference type="EMBL" id="KRK83035.1"/>
    </source>
</evidence>
<gene>
    <name evidence="1" type="ORF">FC78_GL001842</name>
</gene>
<evidence type="ECO:0000313" key="2">
    <source>
        <dbReference type="Proteomes" id="UP000051515"/>
    </source>
</evidence>
<dbReference type="EMBL" id="AZDY01000037">
    <property type="protein sequence ID" value="KRK83035.1"/>
    <property type="molecule type" value="Genomic_DNA"/>
</dbReference>
<organism evidence="1 2">
    <name type="scientific">Companilactobacillus bobalius DSM 19674</name>
    <dbReference type="NCBI Taxonomy" id="1423788"/>
    <lineage>
        <taxon>Bacteria</taxon>
        <taxon>Bacillati</taxon>
        <taxon>Bacillota</taxon>
        <taxon>Bacilli</taxon>
        <taxon>Lactobacillales</taxon>
        <taxon>Lactobacillaceae</taxon>
        <taxon>Companilactobacillus</taxon>
        <taxon>Companilactobacillus bobalius</taxon>
    </lineage>
</organism>
<sequence>MILGNRLSTKEALKSVDAAKKLISSIGSLGKQNITVYKNGSTVFSGLYTVTVDKYFSYDCTINIMWEDGSDKRPDYKNLDNLHGIYSTGYQKMSFDDANHIFEIIDSSGSIVAIQV</sequence>
<accession>A0A0R1KI21</accession>
<dbReference type="STRING" id="1423788.FC78_GL001842"/>
<keyword evidence="2" id="KW-1185">Reference proteome</keyword>
<dbReference type="AlphaFoldDB" id="A0A0R1KI21"/>
<dbReference type="Proteomes" id="UP000051515">
    <property type="component" value="Unassembled WGS sequence"/>
</dbReference>